<proteinExistence type="inferred from homology"/>
<evidence type="ECO:0000256" key="2">
    <source>
        <dbReference type="ARBA" id="ARBA00001946"/>
    </source>
</evidence>
<comment type="similarity">
    <text evidence="5">Belongs to the inositol monophosphatase superfamily.</text>
</comment>
<feature type="region of interest" description="Disordered" evidence="14">
    <location>
        <begin position="94"/>
        <end position="116"/>
    </location>
</feature>
<dbReference type="Proteomes" id="UP001158576">
    <property type="component" value="Chromosome XSR"/>
</dbReference>
<dbReference type="PANTHER" id="PTHR43028:SF4">
    <property type="entry name" value="INOSITOL MONOPHOSPHATASE 3"/>
    <property type="match status" value="1"/>
</dbReference>
<keyword evidence="10" id="KW-0460">Magnesium</keyword>
<evidence type="ECO:0000313" key="17">
    <source>
        <dbReference type="Proteomes" id="UP001158576"/>
    </source>
</evidence>
<dbReference type="PANTHER" id="PTHR43028">
    <property type="entry name" value="3'(2'),5'-BISPHOSPHATE NUCLEOTIDASE 1"/>
    <property type="match status" value="1"/>
</dbReference>
<evidence type="ECO:0000256" key="1">
    <source>
        <dbReference type="ARBA" id="ARBA00001033"/>
    </source>
</evidence>
<evidence type="ECO:0000256" key="4">
    <source>
        <dbReference type="ARBA" id="ARBA00005152"/>
    </source>
</evidence>
<evidence type="ECO:0000256" key="9">
    <source>
        <dbReference type="ARBA" id="ARBA00022801"/>
    </source>
</evidence>
<gene>
    <name evidence="16" type="ORF">OKIOD_LOCUS6349</name>
</gene>
<evidence type="ECO:0000256" key="8">
    <source>
        <dbReference type="ARBA" id="ARBA00022723"/>
    </source>
</evidence>
<dbReference type="EC" id="3.1.3.25" evidence="6"/>
<name>A0ABN7SH49_OIKDI</name>
<evidence type="ECO:0000256" key="10">
    <source>
        <dbReference type="ARBA" id="ARBA00022842"/>
    </source>
</evidence>
<evidence type="ECO:0000256" key="3">
    <source>
        <dbReference type="ARBA" id="ARBA00004167"/>
    </source>
</evidence>
<keyword evidence="17" id="KW-1185">Reference proteome</keyword>
<dbReference type="Pfam" id="PF00459">
    <property type="entry name" value="Inositol_P"/>
    <property type="match status" value="1"/>
</dbReference>
<dbReference type="Gene3D" id="3.30.540.10">
    <property type="entry name" value="Fructose-1,6-Bisphosphatase, subunit A, domain 1"/>
    <property type="match status" value="1"/>
</dbReference>
<sequence length="358" mass="38672">MSDTKYAPLGKLSALQKLQVRLGNTGVRISPLGLLVGFFSMIALCYYILVPAPVPLQSTATQVSMKELIKASIEFAERGGKILVDIRNSPDIGQASKGTHDDVAAGDIGADDPVTNGDKESHKAMTFGFTKYFPTIHVVSEEHTAKPDLDAVAAPSNRNREVDRILTSDEFLDPNRITVWIDPLDATQEYTEDLRQYVTTMVCIVYDEKPIAGIIHKPFEKSTSWAWVGHGGNMVDNSASAPKNSVIVSRSHAGGVKDVAKASLGEDVTVVPAGGAGYKAVSLFEGVAEAYIHTTLIKKWDLCPGHAIIKAYGGNMSKLDGSEINYKYDADPKNEGGMVSSLHHYPEMQAAFKDAMNA</sequence>
<keyword evidence="7 15" id="KW-0812">Transmembrane</keyword>
<dbReference type="InterPro" id="IPR050725">
    <property type="entry name" value="CysQ/Inositol_MonoPase"/>
</dbReference>
<evidence type="ECO:0000256" key="7">
    <source>
        <dbReference type="ARBA" id="ARBA00022692"/>
    </source>
</evidence>
<reference evidence="16 17" key="1">
    <citation type="submission" date="2021-04" db="EMBL/GenBank/DDBJ databases">
        <authorList>
            <person name="Bliznina A."/>
        </authorList>
    </citation>
    <scope>NUCLEOTIDE SEQUENCE [LARGE SCALE GENOMIC DNA]</scope>
</reference>
<feature type="transmembrane region" description="Helical" evidence="15">
    <location>
        <begin position="29"/>
        <end position="49"/>
    </location>
</feature>
<accession>A0ABN7SH49</accession>
<evidence type="ECO:0000256" key="13">
    <source>
        <dbReference type="ARBA" id="ARBA00042119"/>
    </source>
</evidence>
<keyword evidence="9" id="KW-0378">Hydrolase</keyword>
<dbReference type="EMBL" id="OU015569">
    <property type="protein sequence ID" value="CAG5096810.1"/>
    <property type="molecule type" value="Genomic_DNA"/>
</dbReference>
<dbReference type="SUPFAM" id="SSF56655">
    <property type="entry name" value="Carbohydrate phosphatase"/>
    <property type="match status" value="1"/>
</dbReference>
<keyword evidence="11 15" id="KW-1133">Transmembrane helix</keyword>
<evidence type="ECO:0000256" key="12">
    <source>
        <dbReference type="ARBA" id="ARBA00023136"/>
    </source>
</evidence>
<comment type="subcellular location">
    <subcellularLocation>
        <location evidence="3">Membrane</location>
        <topology evidence="3">Single-pass membrane protein</topology>
    </subcellularLocation>
</comment>
<protein>
    <recommendedName>
        <fullName evidence="6">inositol-phosphate phosphatase</fullName>
        <ecNumber evidence="6">3.1.3.25</ecNumber>
    </recommendedName>
    <alternativeName>
        <fullName evidence="13">Myo-inositol monophosphatase A3</fullName>
    </alternativeName>
</protein>
<evidence type="ECO:0000313" key="16">
    <source>
        <dbReference type="EMBL" id="CAG5096810.1"/>
    </source>
</evidence>
<dbReference type="InterPro" id="IPR000760">
    <property type="entry name" value="Inositol_monophosphatase-like"/>
</dbReference>
<keyword evidence="8" id="KW-0479">Metal-binding</keyword>
<comment type="pathway">
    <text evidence="4">Polyol metabolism; myo-inositol biosynthesis; myo-inositol from D-glucose 6-phosphate: step 2/2.</text>
</comment>
<evidence type="ECO:0000256" key="11">
    <source>
        <dbReference type="ARBA" id="ARBA00022989"/>
    </source>
</evidence>
<evidence type="ECO:0000256" key="14">
    <source>
        <dbReference type="SAM" id="MobiDB-lite"/>
    </source>
</evidence>
<evidence type="ECO:0000256" key="5">
    <source>
        <dbReference type="ARBA" id="ARBA00009759"/>
    </source>
</evidence>
<comment type="cofactor">
    <cofactor evidence="2">
        <name>Mg(2+)</name>
        <dbReference type="ChEBI" id="CHEBI:18420"/>
    </cofactor>
</comment>
<evidence type="ECO:0000256" key="6">
    <source>
        <dbReference type="ARBA" id="ARBA00013106"/>
    </source>
</evidence>
<evidence type="ECO:0000256" key="15">
    <source>
        <dbReference type="SAM" id="Phobius"/>
    </source>
</evidence>
<keyword evidence="12 15" id="KW-0472">Membrane</keyword>
<organism evidence="16 17">
    <name type="scientific">Oikopleura dioica</name>
    <name type="common">Tunicate</name>
    <dbReference type="NCBI Taxonomy" id="34765"/>
    <lineage>
        <taxon>Eukaryota</taxon>
        <taxon>Metazoa</taxon>
        <taxon>Chordata</taxon>
        <taxon>Tunicata</taxon>
        <taxon>Appendicularia</taxon>
        <taxon>Copelata</taxon>
        <taxon>Oikopleuridae</taxon>
        <taxon>Oikopleura</taxon>
    </lineage>
</organism>
<dbReference type="Gene3D" id="3.40.190.80">
    <property type="match status" value="1"/>
</dbReference>
<comment type="catalytic activity">
    <reaction evidence="1">
        <text>a myo-inositol phosphate + H2O = myo-inositol + phosphate</text>
        <dbReference type="Rhea" id="RHEA:24056"/>
        <dbReference type="ChEBI" id="CHEBI:15377"/>
        <dbReference type="ChEBI" id="CHEBI:17268"/>
        <dbReference type="ChEBI" id="CHEBI:43474"/>
        <dbReference type="ChEBI" id="CHEBI:84139"/>
        <dbReference type="EC" id="3.1.3.25"/>
    </reaction>
</comment>